<dbReference type="Gene3D" id="1.20.120.450">
    <property type="entry name" value="dinb family like domain"/>
    <property type="match status" value="1"/>
</dbReference>
<evidence type="ECO:0000313" key="4">
    <source>
        <dbReference type="Proteomes" id="UP000676386"/>
    </source>
</evidence>
<dbReference type="EMBL" id="JAGTXB010000021">
    <property type="protein sequence ID" value="MBS0031325.1"/>
    <property type="molecule type" value="Genomic_DNA"/>
</dbReference>
<comment type="similarity">
    <text evidence="1">Belongs to the DinB family.</text>
</comment>
<dbReference type="InterPro" id="IPR007837">
    <property type="entry name" value="DinB"/>
</dbReference>
<dbReference type="InterPro" id="IPR034660">
    <property type="entry name" value="DinB/YfiT-like"/>
</dbReference>
<name>A0ABS5J7X8_9BACT</name>
<comment type="caution">
    <text evidence="3">The sequence shown here is derived from an EMBL/GenBank/DDBJ whole genome shotgun (WGS) entry which is preliminary data.</text>
</comment>
<dbReference type="RefSeq" id="WP_211976488.1">
    <property type="nucleotide sequence ID" value="NZ_CBFHAM010000067.1"/>
</dbReference>
<accession>A0ABS5J7X8</accession>
<dbReference type="Pfam" id="PF05163">
    <property type="entry name" value="DinB"/>
    <property type="match status" value="1"/>
</dbReference>
<sequence length="175" mass="19724">MIHATTAPQTSFSAIARANAAWNLWANNTLLAWLETKTPELLDTEVASSFSSIRKTLRHLWTVQDWWLANMAGEKPEFTYGEVYTGTVQEAMEGLAASSRRLNSYFESLSAAEMADTCSVNIPFTGDFDIPRFEMMQHVANHSAYHRGQVVTIGRSVGFTDAPMTDYMYWNLIVR</sequence>
<keyword evidence="4" id="KW-1185">Reference proteome</keyword>
<evidence type="ECO:0000256" key="2">
    <source>
        <dbReference type="ARBA" id="ARBA00022723"/>
    </source>
</evidence>
<dbReference type="PANTHER" id="PTHR37302:SF3">
    <property type="entry name" value="DAMAGE-INDUCIBLE PROTEIN DINB"/>
    <property type="match status" value="1"/>
</dbReference>
<dbReference type="Proteomes" id="UP000676386">
    <property type="component" value="Unassembled WGS sequence"/>
</dbReference>
<reference evidence="3 4" key="1">
    <citation type="submission" date="2021-04" db="EMBL/GenBank/DDBJ databases">
        <title>Chitinophaga sp. nov., isolated from the rhizosphere soil.</title>
        <authorList>
            <person name="He S."/>
        </authorList>
    </citation>
    <scope>NUCLEOTIDE SEQUENCE [LARGE SCALE GENOMIC DNA]</scope>
    <source>
        <strain evidence="3 4">2R12</strain>
    </source>
</reference>
<evidence type="ECO:0000256" key="1">
    <source>
        <dbReference type="ARBA" id="ARBA00008635"/>
    </source>
</evidence>
<gene>
    <name evidence="3" type="ORF">KE626_28605</name>
</gene>
<keyword evidence="2" id="KW-0479">Metal-binding</keyword>
<proteinExistence type="inferred from homology"/>
<protein>
    <submittedName>
        <fullName evidence="3">DinB family protein</fullName>
    </submittedName>
</protein>
<evidence type="ECO:0000313" key="3">
    <source>
        <dbReference type="EMBL" id="MBS0031325.1"/>
    </source>
</evidence>
<dbReference type="SUPFAM" id="SSF109854">
    <property type="entry name" value="DinB/YfiT-like putative metalloenzymes"/>
    <property type="match status" value="1"/>
</dbReference>
<organism evidence="3 4">
    <name type="scientific">Chitinophaga hostae</name>
    <dbReference type="NCBI Taxonomy" id="2831022"/>
    <lineage>
        <taxon>Bacteria</taxon>
        <taxon>Pseudomonadati</taxon>
        <taxon>Bacteroidota</taxon>
        <taxon>Chitinophagia</taxon>
        <taxon>Chitinophagales</taxon>
        <taxon>Chitinophagaceae</taxon>
        <taxon>Chitinophaga</taxon>
    </lineage>
</organism>
<dbReference type="PANTHER" id="PTHR37302">
    <property type="entry name" value="SLR1116 PROTEIN"/>
    <property type="match status" value="1"/>
</dbReference>